<evidence type="ECO:0000313" key="1">
    <source>
        <dbReference type="EMBL" id="MBC5605106.1"/>
    </source>
</evidence>
<reference evidence="1 2" key="1">
    <citation type="submission" date="2020-08" db="EMBL/GenBank/DDBJ databases">
        <title>Genome public.</title>
        <authorList>
            <person name="Liu C."/>
            <person name="Sun Q."/>
        </authorList>
    </citation>
    <scope>NUCLEOTIDE SEQUENCE [LARGE SCALE GENOMIC DNA]</scope>
    <source>
        <strain evidence="1 2">M27</strain>
    </source>
</reference>
<dbReference type="Proteomes" id="UP000600600">
    <property type="component" value="Unassembled WGS sequence"/>
</dbReference>
<proteinExistence type="predicted"/>
<name>A0ABR7CBB3_9BACE</name>
<evidence type="ECO:0000313" key="2">
    <source>
        <dbReference type="Proteomes" id="UP000600600"/>
    </source>
</evidence>
<dbReference type="EMBL" id="JACOOE010000004">
    <property type="protein sequence ID" value="MBC5605106.1"/>
    <property type="molecule type" value="Genomic_DNA"/>
</dbReference>
<keyword evidence="2" id="KW-1185">Reference proteome</keyword>
<protein>
    <recommendedName>
        <fullName evidence="3">Addiction module component</fullName>
    </recommendedName>
</protein>
<sequence>MKVEEPIGEYYSQSYIKNIRRKIIKSIREEENVDVLKQYMQLQKEEEGQIDLSRKKRRELFDSQSLIGSIDSEIPWEEMRDNILKEKYNLE</sequence>
<dbReference type="RefSeq" id="WP_186967263.1">
    <property type="nucleotide sequence ID" value="NZ_JACOOE010000004.1"/>
</dbReference>
<evidence type="ECO:0008006" key="3">
    <source>
        <dbReference type="Google" id="ProtNLM"/>
    </source>
</evidence>
<organism evidence="1 2">
    <name type="scientific">Bacteroides difficilis</name>
    <dbReference type="NCBI Taxonomy" id="2763021"/>
    <lineage>
        <taxon>Bacteria</taxon>
        <taxon>Pseudomonadati</taxon>
        <taxon>Bacteroidota</taxon>
        <taxon>Bacteroidia</taxon>
        <taxon>Bacteroidales</taxon>
        <taxon>Bacteroidaceae</taxon>
        <taxon>Bacteroides</taxon>
    </lineage>
</organism>
<gene>
    <name evidence="1" type="ORF">H8S67_10545</name>
</gene>
<accession>A0ABR7CBB3</accession>
<comment type="caution">
    <text evidence="1">The sequence shown here is derived from an EMBL/GenBank/DDBJ whole genome shotgun (WGS) entry which is preliminary data.</text>
</comment>